<reference evidence="1 2" key="1">
    <citation type="submission" date="2017-03" db="EMBL/GenBank/DDBJ databases">
        <title>Draft genome sequence of Streptomyces scabrisporus NF3, endophyte isolated from Amphipterygium adstringens.</title>
        <authorList>
            <person name="Vazquez M."/>
            <person name="Ceapa C.D."/>
            <person name="Rodriguez Luna D."/>
            <person name="Sanchez Esquivel S."/>
        </authorList>
    </citation>
    <scope>NUCLEOTIDE SEQUENCE [LARGE SCALE GENOMIC DNA]</scope>
    <source>
        <strain evidence="1 2">NF3</strain>
    </source>
</reference>
<dbReference type="STRING" id="159449.B4N89_26380"/>
<keyword evidence="2" id="KW-1185">Reference proteome</keyword>
<accession>A0A1T3P8N9</accession>
<dbReference type="Pfam" id="PF19446">
    <property type="entry name" value="DUF5984"/>
    <property type="match status" value="1"/>
</dbReference>
<dbReference type="OrthoDB" id="8216186at2"/>
<name>A0A1T3P8N9_9ACTN</name>
<evidence type="ECO:0000313" key="1">
    <source>
        <dbReference type="EMBL" id="OPC85321.1"/>
    </source>
</evidence>
<evidence type="ECO:0000313" key="2">
    <source>
        <dbReference type="Proteomes" id="UP000190037"/>
    </source>
</evidence>
<organism evidence="1 2">
    <name type="scientific">Embleya scabrispora</name>
    <dbReference type="NCBI Taxonomy" id="159449"/>
    <lineage>
        <taxon>Bacteria</taxon>
        <taxon>Bacillati</taxon>
        <taxon>Actinomycetota</taxon>
        <taxon>Actinomycetes</taxon>
        <taxon>Kitasatosporales</taxon>
        <taxon>Streptomycetaceae</taxon>
        <taxon>Embleya</taxon>
    </lineage>
</organism>
<dbReference type="InterPro" id="IPR046026">
    <property type="entry name" value="DUF5984"/>
</dbReference>
<dbReference type="EMBL" id="MWQN01000001">
    <property type="protein sequence ID" value="OPC85321.1"/>
    <property type="molecule type" value="Genomic_DNA"/>
</dbReference>
<proteinExistence type="predicted"/>
<comment type="caution">
    <text evidence="1">The sequence shown here is derived from an EMBL/GenBank/DDBJ whole genome shotgun (WGS) entry which is preliminary data.</text>
</comment>
<gene>
    <name evidence="1" type="ORF">B4N89_26380</name>
</gene>
<dbReference type="Proteomes" id="UP000190037">
    <property type="component" value="Unassembled WGS sequence"/>
</dbReference>
<sequence length="262" mass="29234">MRFRFVLRAVEAVRPWGDEAPRLGWFILTDGWYWIEAGGHELLRYADPARAEAFAGPDAVREPPYVDYHVVRLWEDLVDLMPRIMEPVPPDLADFVPDRRLRVEGSAAPDAEAAISWAEGHVLDMGHLRAAPDIRFRRAVSGGDDTMTITWAHASEPDDDDPIRFTAPATGRVSVPTEAFTAAVTDFDRDLFAAMEERVGALEASGPPPGVELDTIHLRHEHRDRATWLRRALDRTPDTDWPAVRSGAELLGRPTGTSAERA</sequence>
<protein>
    <submittedName>
        <fullName evidence="1">Uncharacterized protein</fullName>
    </submittedName>
</protein>
<dbReference type="AlphaFoldDB" id="A0A1T3P8N9"/>